<dbReference type="Proteomes" id="UP000502504">
    <property type="component" value="Chromosome"/>
</dbReference>
<evidence type="ECO:0000313" key="4">
    <source>
        <dbReference type="Proteomes" id="UP000190306"/>
    </source>
</evidence>
<dbReference type="RefSeq" id="WP_078635965.1">
    <property type="nucleotide sequence ID" value="NZ_CM007717.1"/>
</dbReference>
<reference evidence="2 4" key="1">
    <citation type="submission" date="2015-07" db="EMBL/GenBank/DDBJ databases">
        <title>Draft Genome Sequence of Streptomyces antibioticus, IMRU 3720 reveals insights in the evolution of actinomycin biosynthetic gene clusters in Streptomyces.</title>
        <authorList>
            <person name="Crnovcic I."/>
            <person name="Ruckert C."/>
            <person name="Kalinowksi J."/>
            <person name="Keller U."/>
        </authorList>
    </citation>
    <scope>NUCLEOTIDE SEQUENCE [LARGE SCALE GENOMIC DNA]</scope>
    <source>
        <strain evidence="2 4">DSM 41481</strain>
    </source>
</reference>
<dbReference type="EMBL" id="CP050692">
    <property type="protein sequence ID" value="QIT47608.1"/>
    <property type="molecule type" value="Genomic_DNA"/>
</dbReference>
<feature type="compositionally biased region" description="Basic and acidic residues" evidence="1">
    <location>
        <begin position="1"/>
        <end position="10"/>
    </location>
</feature>
<sequence>MNTTDGHRPEPWFWECEPSECPNGPEPDDTTDEWDAWSNRHVWSPQDARVCLDTPAGDACAECSEDHGEFVPWSACRIRPRRKDKPMPERPAHQPETVQVGGLACVERECDDYVTDDGNEVPNLDTCTHLREMEICPACTAANGRPEDLPSVVAWTDCPHNTTAPAAVAAGATQDPA</sequence>
<name>A0AAE6YDC3_STRAT</name>
<proteinExistence type="predicted"/>
<dbReference type="Proteomes" id="UP000190306">
    <property type="component" value="Chromosome"/>
</dbReference>
<evidence type="ECO:0000313" key="2">
    <source>
        <dbReference type="EMBL" id="OOQ47285.1"/>
    </source>
</evidence>
<keyword evidence="4" id="KW-1185">Reference proteome</keyword>
<dbReference type="EMBL" id="LHQL01000014">
    <property type="protein sequence ID" value="OOQ47285.1"/>
    <property type="molecule type" value="Genomic_DNA"/>
</dbReference>
<protein>
    <submittedName>
        <fullName evidence="3">Uncharacterized protein</fullName>
    </submittedName>
</protein>
<gene>
    <name evidence="2" type="ORF">AFM16_31585</name>
    <name evidence="3" type="ORF">HCX60_32135</name>
</gene>
<dbReference type="AlphaFoldDB" id="A0AAE6YDC3"/>
<evidence type="ECO:0000313" key="5">
    <source>
        <dbReference type="Proteomes" id="UP000502504"/>
    </source>
</evidence>
<evidence type="ECO:0000313" key="3">
    <source>
        <dbReference type="EMBL" id="QIT47608.1"/>
    </source>
</evidence>
<feature type="region of interest" description="Disordered" evidence="1">
    <location>
        <begin position="1"/>
        <end position="34"/>
    </location>
</feature>
<reference evidence="3 5" key="2">
    <citation type="submission" date="2020-03" db="EMBL/GenBank/DDBJ databases">
        <title>Is there a link between lipid content and antibiotic production in Streptomyces?</title>
        <authorList>
            <person name="David M."/>
            <person name="Lejeune C."/>
            <person name="Abreu S."/>
            <person name="Thibessard A."/>
            <person name="Leblond P."/>
            <person name="Chaminade P."/>
            <person name="Virolle M.-J."/>
        </authorList>
    </citation>
    <scope>NUCLEOTIDE SEQUENCE [LARGE SCALE GENOMIC DNA]</scope>
    <source>
        <strain evidence="3 5">DSM 41481</strain>
    </source>
</reference>
<evidence type="ECO:0000256" key="1">
    <source>
        <dbReference type="SAM" id="MobiDB-lite"/>
    </source>
</evidence>
<organism evidence="3 5">
    <name type="scientific">Streptomyces antibioticus</name>
    <dbReference type="NCBI Taxonomy" id="1890"/>
    <lineage>
        <taxon>Bacteria</taxon>
        <taxon>Bacillati</taxon>
        <taxon>Actinomycetota</taxon>
        <taxon>Actinomycetes</taxon>
        <taxon>Kitasatosporales</taxon>
        <taxon>Streptomycetaceae</taxon>
        <taxon>Streptomyces</taxon>
    </lineage>
</organism>
<accession>A0AAE6YDC3</accession>